<evidence type="ECO:0000313" key="1">
    <source>
        <dbReference type="EMBL" id="AAW31816.1"/>
    </source>
</evidence>
<protein>
    <submittedName>
        <fullName evidence="1">Orf97</fullName>
    </submittedName>
</protein>
<proteinExistence type="predicted"/>
<dbReference type="AlphaFoldDB" id="Q5I713"/>
<reference evidence="1" key="1">
    <citation type="journal article" date="2009" name="Anaerobe">
        <title>The intD mobile genetic element from Dichelobacter nodosus, the causative agent of ovine footrot, is associated with the benign phenotype.</title>
        <authorList>
            <person name="Tanjung L.R."/>
            <person name="Whittle G."/>
            <person name="Shaw B.E."/>
            <person name="Bloomfield G.A."/>
            <person name="Katz M.E."/>
            <person name="Cheetham B.F."/>
        </authorList>
    </citation>
    <scope>NUCLEOTIDE SEQUENCE</scope>
    <source>
        <strain evidence="1">C305-1</strain>
    </source>
</reference>
<organism evidence="1">
    <name type="scientific">Dichelobacter nodosus</name>
    <name type="common">Bacteroides nodosus</name>
    <dbReference type="NCBI Taxonomy" id="870"/>
    <lineage>
        <taxon>Bacteria</taxon>
        <taxon>Pseudomonadati</taxon>
        <taxon>Pseudomonadota</taxon>
        <taxon>Gammaproteobacteria</taxon>
        <taxon>Cardiobacteriales</taxon>
        <taxon>Cardiobacteriaceae</taxon>
        <taxon>Dichelobacter</taxon>
    </lineage>
</organism>
<gene>
    <name evidence="1" type="primary">orf97</name>
</gene>
<accession>Q5I713</accession>
<sequence length="97" mass="11189">MSKKETAMSNISIQLSVDESQELSLYRDALLESLYEAELDVYHLSRQHKLALLELIAAINQAQDARCTEEFDDLDQCVKFDDRDTEETTKEPLDAHR</sequence>
<dbReference type="EMBL" id="AY847513">
    <property type="protein sequence ID" value="AAW31816.1"/>
    <property type="molecule type" value="Genomic_DNA"/>
</dbReference>
<name>Q5I713_DICNO</name>